<name>A0A1B1N5Z9_9BACL</name>
<organism evidence="1 2">
    <name type="scientific">Paenibacillus yonginensis</name>
    <dbReference type="NCBI Taxonomy" id="1462996"/>
    <lineage>
        <taxon>Bacteria</taxon>
        <taxon>Bacillati</taxon>
        <taxon>Bacillota</taxon>
        <taxon>Bacilli</taxon>
        <taxon>Bacillales</taxon>
        <taxon>Paenibacillaceae</taxon>
        <taxon>Paenibacillus</taxon>
    </lineage>
</organism>
<dbReference type="STRING" id="1462996.AWM70_21420"/>
<evidence type="ECO:0008006" key="3">
    <source>
        <dbReference type="Google" id="ProtNLM"/>
    </source>
</evidence>
<evidence type="ECO:0000313" key="1">
    <source>
        <dbReference type="EMBL" id="ANS76827.1"/>
    </source>
</evidence>
<dbReference type="Proteomes" id="UP000092573">
    <property type="component" value="Chromosome"/>
</dbReference>
<protein>
    <recommendedName>
        <fullName evidence="3">Heptaprenyl diphosphate synthase</fullName>
    </recommendedName>
</protein>
<sequence length="156" mass="17251">MNNSLIQDASRLLQTQLAPESGIAPEASEVSQLLSDAARILAASPLPPLRSARILALYLAVRLAMKYHEECANAESRLARNLLDGDYLYSLYLDLALKWEEYDFVALLAPAIKKVQIGRAEGRPQDELLVQGLSRFVRTENKMLQEAAQPLAAEAM</sequence>
<dbReference type="KEGG" id="pyg:AWM70_21420"/>
<keyword evidence="2" id="KW-1185">Reference proteome</keyword>
<proteinExistence type="predicted"/>
<gene>
    <name evidence="1" type="ORF">AWM70_21420</name>
</gene>
<evidence type="ECO:0000313" key="2">
    <source>
        <dbReference type="Proteomes" id="UP000092573"/>
    </source>
</evidence>
<accession>A0A1B1N5Z9</accession>
<dbReference type="OrthoDB" id="2624238at2"/>
<reference evidence="1 2" key="1">
    <citation type="submission" date="2016-01" db="EMBL/GenBank/DDBJ databases">
        <title>Complete Genome Sequence of Paenibacillus yonginensis DCY84, a novel Plant Growth-Promoting Bacteria with Elicitation of Induced Systemic Resistance.</title>
        <authorList>
            <person name="Kim Y.J."/>
            <person name="Yang D.C."/>
            <person name="Sukweenadhi J."/>
        </authorList>
    </citation>
    <scope>NUCLEOTIDE SEQUENCE [LARGE SCALE GENOMIC DNA]</scope>
    <source>
        <strain evidence="1 2">DCY84</strain>
    </source>
</reference>
<dbReference type="EMBL" id="CP014167">
    <property type="protein sequence ID" value="ANS76827.1"/>
    <property type="molecule type" value="Genomic_DNA"/>
</dbReference>
<dbReference type="RefSeq" id="WP_068699850.1">
    <property type="nucleotide sequence ID" value="NZ_CP014167.1"/>
</dbReference>
<dbReference type="AlphaFoldDB" id="A0A1B1N5Z9"/>